<dbReference type="GO" id="GO:0005634">
    <property type="term" value="C:nucleus"/>
    <property type="evidence" value="ECO:0007669"/>
    <property type="project" value="TreeGrafter"/>
</dbReference>
<evidence type="ECO:0000313" key="10">
    <source>
        <dbReference type="EMBL" id="SPC99466.1"/>
    </source>
</evidence>
<dbReference type="Gene3D" id="1.10.510.10">
    <property type="entry name" value="Transferase(Phosphotransferase) domain 1"/>
    <property type="match status" value="2"/>
</dbReference>
<dbReference type="PANTHER" id="PTHR44167:SF23">
    <property type="entry name" value="CDC7 KINASE, ISOFORM A-RELATED"/>
    <property type="match status" value="1"/>
</dbReference>
<dbReference type="GO" id="GO:0004674">
    <property type="term" value="F:protein serine/threonine kinase activity"/>
    <property type="evidence" value="ECO:0007669"/>
    <property type="project" value="UniProtKB-KW"/>
</dbReference>
<dbReference type="FunFam" id="1.10.510.10:FF:001893">
    <property type="entry name" value="Probable serine/threonine-protein kinase DDB_G0291918"/>
    <property type="match status" value="1"/>
</dbReference>
<accession>A0A2N9GA25</accession>
<name>A0A2N9GA25_FAGSY</name>
<feature type="compositionally biased region" description="Polar residues" evidence="8">
    <location>
        <begin position="480"/>
        <end position="500"/>
    </location>
</feature>
<keyword evidence="3" id="KW-0808">Transferase</keyword>
<feature type="region of interest" description="Disordered" evidence="8">
    <location>
        <begin position="529"/>
        <end position="552"/>
    </location>
</feature>
<dbReference type="GO" id="GO:0044773">
    <property type="term" value="P:mitotic DNA damage checkpoint signaling"/>
    <property type="evidence" value="ECO:0007669"/>
    <property type="project" value="TreeGrafter"/>
</dbReference>
<dbReference type="AlphaFoldDB" id="A0A2N9GA25"/>
<gene>
    <name evidence="10" type="ORF">FSB_LOCUS27348</name>
</gene>
<keyword evidence="2" id="KW-0723">Serine/threonine-protein kinase</keyword>
<dbReference type="GO" id="GO:0005524">
    <property type="term" value="F:ATP binding"/>
    <property type="evidence" value="ECO:0007669"/>
    <property type="project" value="UniProtKB-KW"/>
</dbReference>
<sequence length="861" mass="96260">MQVERVIKYIPDLNVAPPSSFQDPLLCEEALISDIRFRFKPGYTSTNLQVEDRQCNVSPTKAGKYDSHPCEVSMCQPKEDLETQVEISVKEGCTNFSAKGGLQNLIPSEKRDVTQEAPVNCLESRKVVNNKTSDKDQTVRKVETQVAFPLVECYSTQKVLAKSSCKLKGLRKNALPPEPRVLVESLDHNKVVITPKRQDQGKTGQKVILMEKNLKKNRNQNMRAKENMVDATNSISSINQLENKTFPHFESFIIEEEEGSGGYGTVYRARRKNDGKMFAIKCLHANVHKYHVNNELKMLERFGGRNFIIKFEGSFQSGNSDCFVLEHVQHDRPEVLKKGIDIYQLRWYGYCLFRALACLHKQGVVHRDVKPGNFLFSRKLNIGYLIDFNLAMDIQNKYTIGSKSKSSHNVSIDHVPLPHSKSAPPIKDEKLVRGNFIAAKQGAAVNSKPTREPNKSTKKGALGGPLKNYSNLSGGNLLKSQGANASGITSTKNATSTRTPSTDRLREPLPFLGRKELISLVQDAVQSQSHDAIASPGSQKKRVAAPPGKSDSKIAYLSPMPLQYAGVGLLKSTGDWKQKREGTCVGTKGFRAPEVLLRSLHQGPKVDVWSAGVTLLYLMIGRTPFTGDPEQNIKDIVRLKGSEDFWEVAKLHDCDSSFPVELFDIKFLPSMELQRFCKIHTKRPEFFKLIPRSLFDLVEKCLTVNPRLRISADEVLRHEFFASCHESLRKQRMLRQGLSLDSASVQSDHLLHGQNAVGTRHQRIKNGTICLCRHAIMNGAFSLNNLLAVAVDSNLATDGQREAFVDGKLSATNLKFRKFKGFMQTKGGWVIIFSQVMSSTTYDHNADQNQSNSVRVLGSSL</sequence>
<feature type="coiled-coil region" evidence="7">
    <location>
        <begin position="207"/>
        <end position="234"/>
    </location>
</feature>
<protein>
    <recommendedName>
        <fullName evidence="1">non-specific serine/threonine protein kinase</fullName>
        <ecNumber evidence="1">2.7.11.1</ecNumber>
    </recommendedName>
</protein>
<feature type="region of interest" description="Disordered" evidence="8">
    <location>
        <begin position="442"/>
        <end position="466"/>
    </location>
</feature>
<keyword evidence="7" id="KW-0175">Coiled coil</keyword>
<keyword evidence="5" id="KW-0418">Kinase</keyword>
<evidence type="ECO:0000256" key="8">
    <source>
        <dbReference type="SAM" id="MobiDB-lite"/>
    </source>
</evidence>
<keyword evidence="6" id="KW-0067">ATP-binding</keyword>
<feature type="domain" description="Protein kinase" evidence="9">
    <location>
        <begin position="252"/>
        <end position="721"/>
    </location>
</feature>
<dbReference type="InterPro" id="IPR000719">
    <property type="entry name" value="Prot_kinase_dom"/>
</dbReference>
<dbReference type="SMART" id="SM00220">
    <property type="entry name" value="S_TKc"/>
    <property type="match status" value="1"/>
</dbReference>
<keyword evidence="4" id="KW-0547">Nucleotide-binding</keyword>
<evidence type="ECO:0000259" key="9">
    <source>
        <dbReference type="PROSITE" id="PS50011"/>
    </source>
</evidence>
<dbReference type="EMBL" id="OIVN01001979">
    <property type="protein sequence ID" value="SPC99466.1"/>
    <property type="molecule type" value="Genomic_DNA"/>
</dbReference>
<organism evidence="10">
    <name type="scientific">Fagus sylvatica</name>
    <name type="common">Beechnut</name>
    <dbReference type="NCBI Taxonomy" id="28930"/>
    <lineage>
        <taxon>Eukaryota</taxon>
        <taxon>Viridiplantae</taxon>
        <taxon>Streptophyta</taxon>
        <taxon>Embryophyta</taxon>
        <taxon>Tracheophyta</taxon>
        <taxon>Spermatophyta</taxon>
        <taxon>Magnoliopsida</taxon>
        <taxon>eudicotyledons</taxon>
        <taxon>Gunneridae</taxon>
        <taxon>Pentapetalae</taxon>
        <taxon>rosids</taxon>
        <taxon>fabids</taxon>
        <taxon>Fagales</taxon>
        <taxon>Fagaceae</taxon>
        <taxon>Fagus</taxon>
    </lineage>
</organism>
<dbReference type="EC" id="2.7.11.1" evidence="1"/>
<evidence type="ECO:0000256" key="7">
    <source>
        <dbReference type="SAM" id="Coils"/>
    </source>
</evidence>
<evidence type="ECO:0000256" key="1">
    <source>
        <dbReference type="ARBA" id="ARBA00012513"/>
    </source>
</evidence>
<dbReference type="PANTHER" id="PTHR44167">
    <property type="entry name" value="OVARIAN-SPECIFIC SERINE/THREONINE-PROTEIN KINASE LOK-RELATED"/>
    <property type="match status" value="1"/>
</dbReference>
<proteinExistence type="predicted"/>
<evidence type="ECO:0000256" key="4">
    <source>
        <dbReference type="ARBA" id="ARBA00022741"/>
    </source>
</evidence>
<evidence type="ECO:0000256" key="6">
    <source>
        <dbReference type="ARBA" id="ARBA00022840"/>
    </source>
</evidence>
<evidence type="ECO:0000256" key="5">
    <source>
        <dbReference type="ARBA" id="ARBA00022777"/>
    </source>
</evidence>
<evidence type="ECO:0000256" key="2">
    <source>
        <dbReference type="ARBA" id="ARBA00022527"/>
    </source>
</evidence>
<evidence type="ECO:0000256" key="3">
    <source>
        <dbReference type="ARBA" id="ARBA00022679"/>
    </source>
</evidence>
<dbReference type="InterPro" id="IPR011009">
    <property type="entry name" value="Kinase-like_dom_sf"/>
</dbReference>
<dbReference type="SUPFAM" id="SSF56112">
    <property type="entry name" value="Protein kinase-like (PK-like)"/>
    <property type="match status" value="1"/>
</dbReference>
<feature type="region of interest" description="Disordered" evidence="8">
    <location>
        <begin position="405"/>
        <end position="424"/>
    </location>
</feature>
<dbReference type="PROSITE" id="PS00108">
    <property type="entry name" value="PROTEIN_KINASE_ST"/>
    <property type="match status" value="1"/>
</dbReference>
<dbReference type="PROSITE" id="PS50011">
    <property type="entry name" value="PROTEIN_KINASE_DOM"/>
    <property type="match status" value="1"/>
</dbReference>
<dbReference type="InterPro" id="IPR008271">
    <property type="entry name" value="Ser/Thr_kinase_AS"/>
</dbReference>
<dbReference type="FunFam" id="1.10.510.10:FF:001725">
    <property type="entry name" value="Kinase like protein"/>
    <property type="match status" value="1"/>
</dbReference>
<feature type="region of interest" description="Disordered" evidence="8">
    <location>
        <begin position="480"/>
        <end position="506"/>
    </location>
</feature>
<reference evidence="10" key="1">
    <citation type="submission" date="2018-02" db="EMBL/GenBank/DDBJ databases">
        <authorList>
            <person name="Cohen D.B."/>
            <person name="Kent A.D."/>
        </authorList>
    </citation>
    <scope>NUCLEOTIDE SEQUENCE</scope>
</reference>
<dbReference type="Pfam" id="PF00069">
    <property type="entry name" value="Pkinase"/>
    <property type="match status" value="2"/>
</dbReference>